<keyword evidence="4 7" id="KW-0238">DNA-binding</keyword>
<evidence type="ECO:0000313" key="9">
    <source>
        <dbReference type="EMBL" id="KVH89799.1"/>
    </source>
</evidence>
<evidence type="ECO:0000313" key="10">
    <source>
        <dbReference type="Proteomes" id="UP000243975"/>
    </source>
</evidence>
<feature type="region of interest" description="Disordered" evidence="8">
    <location>
        <begin position="63"/>
        <end position="128"/>
    </location>
</feature>
<feature type="non-terminal residue" evidence="9">
    <location>
        <position position="241"/>
    </location>
</feature>
<dbReference type="Gramene" id="KVH89799">
    <property type="protein sequence ID" value="KVH89799"/>
    <property type="gene ID" value="Ccrd_008205"/>
</dbReference>
<keyword evidence="3 7" id="KW-0805">Transcription regulation</keyword>
<dbReference type="PANTHER" id="PTHR31421">
    <property type="entry name" value="PROTEIN BASIC PENTACYSTEINE3"/>
    <property type="match status" value="1"/>
</dbReference>
<evidence type="ECO:0000256" key="3">
    <source>
        <dbReference type="ARBA" id="ARBA00023015"/>
    </source>
</evidence>
<dbReference type="STRING" id="59895.A0A118JTG0"/>
<dbReference type="EMBL" id="LEKV01005138">
    <property type="protein sequence ID" value="KVH89799.1"/>
    <property type="molecule type" value="Genomic_DNA"/>
</dbReference>
<dbReference type="GO" id="GO:0003700">
    <property type="term" value="F:DNA-binding transcription factor activity"/>
    <property type="evidence" value="ECO:0007669"/>
    <property type="project" value="UniProtKB-UniRule"/>
</dbReference>
<comment type="function">
    <text evidence="7">Transcriptional regulator that specifically binds to GA-rich elements (GAGA-repeats) present in regulatory sequences of genes involved in developmental processes.</text>
</comment>
<dbReference type="Pfam" id="PF06217">
    <property type="entry name" value="GAGA_bind"/>
    <property type="match status" value="1"/>
</dbReference>
<evidence type="ECO:0000256" key="7">
    <source>
        <dbReference type="RuleBase" id="RU367160"/>
    </source>
</evidence>
<dbReference type="GO" id="GO:0009723">
    <property type="term" value="P:response to ethylene"/>
    <property type="evidence" value="ECO:0007669"/>
    <property type="project" value="TreeGrafter"/>
</dbReference>
<evidence type="ECO:0000256" key="2">
    <source>
        <dbReference type="ARBA" id="ARBA00007911"/>
    </source>
</evidence>
<protein>
    <recommendedName>
        <fullName evidence="7">GAGA-binding transcriptional activator</fullName>
    </recommendedName>
</protein>
<comment type="subcellular location">
    <subcellularLocation>
        <location evidence="1 7">Nucleus</location>
    </subcellularLocation>
</comment>
<keyword evidence="10" id="KW-1185">Reference proteome</keyword>
<reference evidence="9 10" key="1">
    <citation type="journal article" date="2016" name="Sci. Rep.">
        <title>The genome sequence of the outbreeding globe artichoke constructed de novo incorporating a phase-aware low-pass sequencing strategy of F1 progeny.</title>
        <authorList>
            <person name="Scaglione D."/>
            <person name="Reyes-Chin-Wo S."/>
            <person name="Acquadro A."/>
            <person name="Froenicke L."/>
            <person name="Portis E."/>
            <person name="Beitel C."/>
            <person name="Tirone M."/>
            <person name="Mauro R."/>
            <person name="Lo Monaco A."/>
            <person name="Mauromicale G."/>
            <person name="Faccioli P."/>
            <person name="Cattivelli L."/>
            <person name="Rieseberg L."/>
            <person name="Michelmore R."/>
            <person name="Lanteri S."/>
        </authorList>
    </citation>
    <scope>NUCLEOTIDE SEQUENCE [LARGE SCALE GENOMIC DNA]</scope>
    <source>
        <strain evidence="9">2C</strain>
    </source>
</reference>
<proteinExistence type="inferred from homology"/>
<dbReference type="InterPro" id="IPR010409">
    <property type="entry name" value="GAGA-bd_tscrpt_act"/>
</dbReference>
<gene>
    <name evidence="9" type="ORF">Ccrd_008205</name>
</gene>
<dbReference type="SMART" id="SM01226">
    <property type="entry name" value="GAGA_bind"/>
    <property type="match status" value="1"/>
</dbReference>
<keyword evidence="6 7" id="KW-0539">Nucleus</keyword>
<sequence length="241" mass="26996">RCFSILFPSPFCKRSRKRSGTDCLGERRISLPDLHLPMSETNDGRPFFDQFPWFQPWVTFPTSTTSSNASQETYTEAVPVRSVAPTTEPDNKKKKELSSKTPKGPNKTTQSNSSISKKSKRKTMLKPNVERKNLDIVFDESNFDFSKVPPPVCSCTGVARQCHKCGISGWQSSCCNSRMSVFPLPMSPWRPGARVGGRKMSHGAYRKLLCKLASEGHNLSHPVDLKAHWAKLGTNNFVTIK</sequence>
<evidence type="ECO:0000256" key="4">
    <source>
        <dbReference type="ARBA" id="ARBA00023125"/>
    </source>
</evidence>
<accession>A0A118JTG0</accession>
<evidence type="ECO:0000256" key="1">
    <source>
        <dbReference type="ARBA" id="ARBA00004123"/>
    </source>
</evidence>
<dbReference type="GO" id="GO:0005634">
    <property type="term" value="C:nucleus"/>
    <property type="evidence" value="ECO:0007669"/>
    <property type="project" value="UniProtKB-SubCell"/>
</dbReference>
<feature type="compositionally biased region" description="Low complexity" evidence="8">
    <location>
        <begin position="99"/>
        <end position="116"/>
    </location>
</feature>
<comment type="caution">
    <text evidence="9">The sequence shown here is derived from an EMBL/GenBank/DDBJ whole genome shotgun (WGS) entry which is preliminary data.</text>
</comment>
<feature type="compositionally biased region" description="Basic and acidic residues" evidence="8">
    <location>
        <begin position="89"/>
        <end position="98"/>
    </location>
</feature>
<dbReference type="GO" id="GO:0043565">
    <property type="term" value="F:sequence-specific DNA binding"/>
    <property type="evidence" value="ECO:0007669"/>
    <property type="project" value="TreeGrafter"/>
</dbReference>
<dbReference type="AlphaFoldDB" id="A0A118JTG0"/>
<keyword evidence="5 7" id="KW-0804">Transcription</keyword>
<dbReference type="PANTHER" id="PTHR31421:SF6">
    <property type="entry name" value="PROTEIN BASIC PENTACYSTEINE7"/>
    <property type="match status" value="1"/>
</dbReference>
<dbReference type="Proteomes" id="UP000243975">
    <property type="component" value="Unassembled WGS sequence"/>
</dbReference>
<feature type="compositionally biased region" description="Polar residues" evidence="8">
    <location>
        <begin position="63"/>
        <end position="74"/>
    </location>
</feature>
<evidence type="ECO:0000256" key="5">
    <source>
        <dbReference type="ARBA" id="ARBA00023163"/>
    </source>
</evidence>
<name>A0A118JTG0_CYNCS</name>
<organism evidence="9 10">
    <name type="scientific">Cynara cardunculus var. scolymus</name>
    <name type="common">Globe artichoke</name>
    <name type="synonym">Cynara scolymus</name>
    <dbReference type="NCBI Taxonomy" id="59895"/>
    <lineage>
        <taxon>Eukaryota</taxon>
        <taxon>Viridiplantae</taxon>
        <taxon>Streptophyta</taxon>
        <taxon>Embryophyta</taxon>
        <taxon>Tracheophyta</taxon>
        <taxon>Spermatophyta</taxon>
        <taxon>Magnoliopsida</taxon>
        <taxon>eudicotyledons</taxon>
        <taxon>Gunneridae</taxon>
        <taxon>Pentapetalae</taxon>
        <taxon>asterids</taxon>
        <taxon>campanulids</taxon>
        <taxon>Asterales</taxon>
        <taxon>Asteraceae</taxon>
        <taxon>Carduoideae</taxon>
        <taxon>Cardueae</taxon>
        <taxon>Carduinae</taxon>
        <taxon>Cynara</taxon>
    </lineage>
</organism>
<evidence type="ECO:0000256" key="6">
    <source>
        <dbReference type="ARBA" id="ARBA00023242"/>
    </source>
</evidence>
<comment type="similarity">
    <text evidence="2 7">Belongs to the BBR/BPC family.</text>
</comment>
<evidence type="ECO:0000256" key="8">
    <source>
        <dbReference type="SAM" id="MobiDB-lite"/>
    </source>
</evidence>